<protein>
    <submittedName>
        <fullName evidence="2">Uncharacterized protein</fullName>
    </submittedName>
</protein>
<name>A0AAE1ER90_PETCI</name>
<dbReference type="AlphaFoldDB" id="A0AAE1ER90"/>
<comment type="caution">
    <text evidence="2">The sequence shown here is derived from an EMBL/GenBank/DDBJ whole genome shotgun (WGS) entry which is preliminary data.</text>
</comment>
<dbReference type="EMBL" id="JAWQEG010004837">
    <property type="protein sequence ID" value="KAK3860024.1"/>
    <property type="molecule type" value="Genomic_DNA"/>
</dbReference>
<accession>A0AAE1ER90</accession>
<feature type="compositionally biased region" description="Gly residues" evidence="1">
    <location>
        <begin position="78"/>
        <end position="89"/>
    </location>
</feature>
<proteinExistence type="predicted"/>
<feature type="region of interest" description="Disordered" evidence="1">
    <location>
        <begin position="73"/>
        <end position="167"/>
    </location>
</feature>
<feature type="compositionally biased region" description="Polar residues" evidence="1">
    <location>
        <begin position="144"/>
        <end position="154"/>
    </location>
</feature>
<organism evidence="2 3">
    <name type="scientific">Petrolisthes cinctipes</name>
    <name type="common">Flat porcelain crab</name>
    <dbReference type="NCBI Taxonomy" id="88211"/>
    <lineage>
        <taxon>Eukaryota</taxon>
        <taxon>Metazoa</taxon>
        <taxon>Ecdysozoa</taxon>
        <taxon>Arthropoda</taxon>
        <taxon>Crustacea</taxon>
        <taxon>Multicrustacea</taxon>
        <taxon>Malacostraca</taxon>
        <taxon>Eumalacostraca</taxon>
        <taxon>Eucarida</taxon>
        <taxon>Decapoda</taxon>
        <taxon>Pleocyemata</taxon>
        <taxon>Anomura</taxon>
        <taxon>Galatheoidea</taxon>
        <taxon>Porcellanidae</taxon>
        <taxon>Petrolisthes</taxon>
    </lineage>
</organism>
<evidence type="ECO:0000313" key="2">
    <source>
        <dbReference type="EMBL" id="KAK3860024.1"/>
    </source>
</evidence>
<gene>
    <name evidence="2" type="ORF">Pcinc_033897</name>
</gene>
<feature type="compositionally biased region" description="Low complexity" evidence="1">
    <location>
        <begin position="90"/>
        <end position="110"/>
    </location>
</feature>
<evidence type="ECO:0000313" key="3">
    <source>
        <dbReference type="Proteomes" id="UP001286313"/>
    </source>
</evidence>
<reference evidence="2" key="1">
    <citation type="submission" date="2023-10" db="EMBL/GenBank/DDBJ databases">
        <title>Genome assemblies of two species of porcelain crab, Petrolisthes cinctipes and Petrolisthes manimaculis (Anomura: Porcellanidae).</title>
        <authorList>
            <person name="Angst P."/>
        </authorList>
    </citation>
    <scope>NUCLEOTIDE SEQUENCE</scope>
    <source>
        <strain evidence="2">PB745_01</strain>
        <tissue evidence="2">Gill</tissue>
    </source>
</reference>
<sequence>MGCHQYNNSTPHRRVVYQRSPLLYPADAIHTHTLLDSTTVLERLITNSGWKDYSSGNMNYAYDNFETEENGVNARRQGGVGGGGGGGSSSGSSRPRVSSSSSYGRMNGGSHSNGYHHAQPQQAPSSHPYGDTRSLQRPRHAPPQTRQDPRSTYSLPRGASGSLPSYNTAMQDMTPDFYYLPSQRKYSGEVVRVYVDYNDPNDTVVYHYCIRVEFVKSVSVGNESGCLINMNLPPCKVPCCDQSHGA</sequence>
<keyword evidence="3" id="KW-1185">Reference proteome</keyword>
<dbReference type="Proteomes" id="UP001286313">
    <property type="component" value="Unassembled WGS sequence"/>
</dbReference>
<evidence type="ECO:0000256" key="1">
    <source>
        <dbReference type="SAM" id="MobiDB-lite"/>
    </source>
</evidence>